<name>A0A0E9SKJ1_ANGAN</name>
<dbReference type="AlphaFoldDB" id="A0A0E9SKJ1"/>
<protein>
    <submittedName>
        <fullName evidence="1">Uncharacterized protein</fullName>
    </submittedName>
</protein>
<dbReference type="EMBL" id="GBXM01066683">
    <property type="protein sequence ID" value="JAH41894.1"/>
    <property type="molecule type" value="Transcribed_RNA"/>
</dbReference>
<proteinExistence type="predicted"/>
<accession>A0A0E9SKJ1</accession>
<evidence type="ECO:0000313" key="1">
    <source>
        <dbReference type="EMBL" id="JAH41894.1"/>
    </source>
</evidence>
<reference evidence="1" key="1">
    <citation type="submission" date="2014-11" db="EMBL/GenBank/DDBJ databases">
        <authorList>
            <person name="Amaro Gonzalez C."/>
        </authorList>
    </citation>
    <scope>NUCLEOTIDE SEQUENCE</scope>
</reference>
<reference evidence="1" key="2">
    <citation type="journal article" date="2015" name="Fish Shellfish Immunol.">
        <title>Early steps in the European eel (Anguilla anguilla)-Vibrio vulnificus interaction in the gills: Role of the RtxA13 toxin.</title>
        <authorList>
            <person name="Callol A."/>
            <person name="Pajuelo D."/>
            <person name="Ebbesson L."/>
            <person name="Teles M."/>
            <person name="MacKenzie S."/>
            <person name="Amaro C."/>
        </authorList>
    </citation>
    <scope>NUCLEOTIDE SEQUENCE</scope>
</reference>
<organism evidence="1">
    <name type="scientific">Anguilla anguilla</name>
    <name type="common">European freshwater eel</name>
    <name type="synonym">Muraena anguilla</name>
    <dbReference type="NCBI Taxonomy" id="7936"/>
    <lineage>
        <taxon>Eukaryota</taxon>
        <taxon>Metazoa</taxon>
        <taxon>Chordata</taxon>
        <taxon>Craniata</taxon>
        <taxon>Vertebrata</taxon>
        <taxon>Euteleostomi</taxon>
        <taxon>Actinopterygii</taxon>
        <taxon>Neopterygii</taxon>
        <taxon>Teleostei</taxon>
        <taxon>Anguilliformes</taxon>
        <taxon>Anguillidae</taxon>
        <taxon>Anguilla</taxon>
    </lineage>
</organism>
<sequence length="23" mass="2784">MFLTRQIHSRSMLIIFSKALFFP</sequence>